<keyword evidence="4" id="KW-0843">Virulence</keyword>
<evidence type="ECO:0000256" key="2">
    <source>
        <dbReference type="ARBA" id="ARBA00022656"/>
    </source>
</evidence>
<dbReference type="InterPro" id="IPR006914">
    <property type="entry name" value="VENN_dom"/>
</dbReference>
<dbReference type="HOGENOM" id="CLU_777923_0_0_6"/>
<dbReference type="eggNOG" id="COG3210">
    <property type="taxonomic scope" value="Bacteria"/>
</dbReference>
<keyword evidence="3" id="KW-1266">Target cell cytoplasm</keyword>
<evidence type="ECO:0000313" key="6">
    <source>
        <dbReference type="EMBL" id="AEC18455.1"/>
    </source>
</evidence>
<reference evidence="6 7" key="1">
    <citation type="journal article" date="2011" name="J. Bacteriol.">
        <title>Complete genome sequence of Gallibacterium anatis strain UMN179, isolated from a laying hen with peritonitis.</title>
        <authorList>
            <person name="Johnson T.J."/>
            <person name="Fernandez-Alarcon C."/>
            <person name="Bojesen A.M."/>
            <person name="Nolan L.K."/>
            <person name="Trampel D.W."/>
            <person name="Seemann T."/>
        </authorList>
    </citation>
    <scope>NUCLEOTIDE SEQUENCE [LARGE SCALE GENOMIC DNA]</scope>
    <source>
        <strain evidence="6 7">UMN179</strain>
    </source>
</reference>
<dbReference type="PATRIC" id="fig|1005058.3.peg.2429"/>
<protein>
    <recommendedName>
        <fullName evidence="5">VENN motif-containing domain-containing protein</fullName>
    </recommendedName>
</protein>
<evidence type="ECO:0000256" key="1">
    <source>
        <dbReference type="ARBA" id="ARBA00004219"/>
    </source>
</evidence>
<evidence type="ECO:0000259" key="5">
    <source>
        <dbReference type="Pfam" id="PF04829"/>
    </source>
</evidence>
<dbReference type="EMBL" id="CP002667">
    <property type="protein sequence ID" value="AEC18455.1"/>
    <property type="molecule type" value="Genomic_DNA"/>
</dbReference>
<evidence type="ECO:0000256" key="4">
    <source>
        <dbReference type="ARBA" id="ARBA00023026"/>
    </source>
</evidence>
<dbReference type="AlphaFoldDB" id="F4H9K2"/>
<evidence type="ECO:0000313" key="7">
    <source>
        <dbReference type="Proteomes" id="UP000006908"/>
    </source>
</evidence>
<evidence type="ECO:0000256" key="3">
    <source>
        <dbReference type="ARBA" id="ARBA00022913"/>
    </source>
</evidence>
<dbReference type="KEGG" id="gan:UMN179_02448"/>
<dbReference type="STRING" id="1005058.UMN179_02448"/>
<gene>
    <name evidence="6" type="ordered locus">UMN179_02448</name>
</gene>
<sequence length="356" mass="38901">MYANYAIKEATTNQITGEVDTQANLIAHALLGAIEAYATGNNAAAAVGGELAAKIITEQLYQKTPDQLTEAQKQTVSTLSQLASGLVGGLISDSTAGGINAAEIGKRAVENNGLLSGQVSDLFRELEAAEKYKQPIEEIFIKAKALSDKQYKELTENCTDSAICRYGTEKALEEANQKAFELVGYFNSKLSNLSYEAQNKFLEFIIDENSKEFNFIEENRTITEKAIVGLVESFIASQQAQGIKISPKIASFAKKTTLNSPKEYLSKPKQKVNSASVGDIVRTPTSHPGDFNRKRDSKGKTIYENKYTGEIWSRSNTVHSDKSGEWKVGLDGKEPTVSKKFTIGDTDGKIIKKDNK</sequence>
<keyword evidence="2" id="KW-0800">Toxin</keyword>
<dbReference type="Proteomes" id="UP000006908">
    <property type="component" value="Chromosome"/>
</dbReference>
<dbReference type="Pfam" id="PF04829">
    <property type="entry name" value="PT-VENN"/>
    <property type="match status" value="1"/>
</dbReference>
<organism evidence="6 7">
    <name type="scientific">Gallibacterium anatis (strain UMN179)</name>
    <name type="common">Pasteurella anatis</name>
    <dbReference type="NCBI Taxonomy" id="1005058"/>
    <lineage>
        <taxon>Bacteria</taxon>
        <taxon>Pseudomonadati</taxon>
        <taxon>Pseudomonadota</taxon>
        <taxon>Gammaproteobacteria</taxon>
        <taxon>Pasteurellales</taxon>
        <taxon>Pasteurellaceae</taxon>
        <taxon>Gallibacterium</taxon>
    </lineage>
</organism>
<comment type="subcellular location">
    <subcellularLocation>
        <location evidence="1">Target cell</location>
        <location evidence="1">Target cell cytoplasm</location>
    </subcellularLocation>
</comment>
<name>F4H9K2_GALAU</name>
<dbReference type="GO" id="GO:0090729">
    <property type="term" value="F:toxin activity"/>
    <property type="evidence" value="ECO:0007669"/>
    <property type="project" value="UniProtKB-KW"/>
</dbReference>
<accession>F4H9K2</accession>
<proteinExistence type="predicted"/>
<feature type="domain" description="VENN motif-containing" evidence="5">
    <location>
        <begin position="65"/>
        <end position="114"/>
    </location>
</feature>
<dbReference type="RefSeq" id="WP_013747208.1">
    <property type="nucleotide sequence ID" value="NC_015460.1"/>
</dbReference>